<feature type="transmembrane region" description="Helical" evidence="1">
    <location>
        <begin position="12"/>
        <end position="32"/>
    </location>
</feature>
<gene>
    <name evidence="3" type="ORF">EPHNCH_0470</name>
</gene>
<dbReference type="InterPro" id="IPR007085">
    <property type="entry name" value="DNA/pantothenate-metab_flavo_C"/>
</dbReference>
<dbReference type="PATRIC" id="fig|1359161.3.peg.544"/>
<keyword evidence="1" id="KW-1133">Transmembrane helix</keyword>
<dbReference type="AlphaFoldDB" id="A0A0F3NJC1"/>
<evidence type="ECO:0000313" key="4">
    <source>
        <dbReference type="Proteomes" id="UP000033754"/>
    </source>
</evidence>
<dbReference type="Pfam" id="PF04127">
    <property type="entry name" value="DFP"/>
    <property type="match status" value="1"/>
</dbReference>
<evidence type="ECO:0000259" key="2">
    <source>
        <dbReference type="Pfam" id="PF04127"/>
    </source>
</evidence>
<dbReference type="SUPFAM" id="SSF102645">
    <property type="entry name" value="CoaB-like"/>
    <property type="match status" value="1"/>
</dbReference>
<dbReference type="Gene3D" id="3.40.50.10300">
    <property type="entry name" value="CoaB-like"/>
    <property type="match status" value="1"/>
</dbReference>
<reference evidence="3 4" key="1">
    <citation type="submission" date="2015-01" db="EMBL/GenBank/DDBJ databases">
        <title>Genome Sequencing of Rickettsiales.</title>
        <authorList>
            <person name="Daugherty S.C."/>
            <person name="Su Q."/>
            <person name="Abolude K."/>
            <person name="Beier-Sexton M."/>
            <person name="Carlyon J.A."/>
            <person name="Carter R."/>
            <person name="Day N.P."/>
            <person name="Dumler S.J."/>
            <person name="Dyachenko V."/>
            <person name="Godinez A."/>
            <person name="Kurtti T.J."/>
            <person name="Lichay M."/>
            <person name="Mullins K.E."/>
            <person name="Ott S."/>
            <person name="Pappas-Brown V."/>
            <person name="Paris D.H."/>
            <person name="Patel P."/>
            <person name="Richards A.L."/>
            <person name="Sadzewicz L."/>
            <person name="Sears K."/>
            <person name="Seidman D."/>
            <person name="Sengamalay N."/>
            <person name="Stenos J."/>
            <person name="Tallon L.J."/>
            <person name="Vincent G."/>
            <person name="Fraser C.M."/>
            <person name="Munderloh U."/>
            <person name="Dunning-Hotopp J.C."/>
        </authorList>
    </citation>
    <scope>NUCLEOTIDE SEQUENCE [LARGE SCALE GENOMIC DNA]</scope>
    <source>
        <strain evidence="3 4">NCH-1</strain>
    </source>
</reference>
<dbReference type="EMBL" id="LANT01000002">
    <property type="protein sequence ID" value="KJV68138.1"/>
    <property type="molecule type" value="Genomic_DNA"/>
</dbReference>
<name>A0A0F3NJC1_ANAPH</name>
<evidence type="ECO:0000313" key="3">
    <source>
        <dbReference type="EMBL" id="KJV68138.1"/>
    </source>
</evidence>
<evidence type="ECO:0000256" key="1">
    <source>
        <dbReference type="SAM" id="Phobius"/>
    </source>
</evidence>
<sequence length="239" mass="27023">MQRICKTECAGLYLSQFLIEIICVVSVLITAGSTREYIDPVRYISSGSSGKQGYALAECMGKMGWDVKLVSCPVALAPRQDLYQTYHVNTSADMLNTCLSLLPVDVAILTAAITDWVPYRCKHKLKKHAVDRIDMLHSPDIAKCISMNKDRPKLVIGFCLESENLIESAKNKLAYKGCDWIIANHYYVNEHEPVMHSNYNQVSIVTRDSVRPFQMMTKVEVAKLLTEEIIDYLNRLDIP</sequence>
<protein>
    <submittedName>
        <fullName evidence="3">DNA / pantothenate metabolism flavofamily protein</fullName>
    </submittedName>
</protein>
<keyword evidence="1" id="KW-0472">Membrane</keyword>
<keyword evidence="1" id="KW-0812">Transmembrane</keyword>
<proteinExistence type="predicted"/>
<accession>A0A0F3NJC1</accession>
<comment type="caution">
    <text evidence="3">The sequence shown here is derived from an EMBL/GenBank/DDBJ whole genome shotgun (WGS) entry which is preliminary data.</text>
</comment>
<dbReference type="InterPro" id="IPR035929">
    <property type="entry name" value="CoaB-like_sf"/>
</dbReference>
<feature type="domain" description="DNA/pantothenate metabolism flavoprotein C-terminal" evidence="2">
    <location>
        <begin position="26"/>
        <end position="231"/>
    </location>
</feature>
<dbReference type="GO" id="GO:0015937">
    <property type="term" value="P:coenzyme A biosynthetic process"/>
    <property type="evidence" value="ECO:0007669"/>
    <property type="project" value="UniProtKB-ARBA"/>
</dbReference>
<organism evidence="3 4">
    <name type="scientific">Anaplasma phagocytophilum str. NCH-1</name>
    <dbReference type="NCBI Taxonomy" id="1359161"/>
    <lineage>
        <taxon>Bacteria</taxon>
        <taxon>Pseudomonadati</taxon>
        <taxon>Pseudomonadota</taxon>
        <taxon>Alphaproteobacteria</taxon>
        <taxon>Rickettsiales</taxon>
        <taxon>Anaplasmataceae</taxon>
        <taxon>Anaplasma</taxon>
        <taxon>phagocytophilum group</taxon>
    </lineage>
</organism>
<dbReference type="Proteomes" id="UP000033754">
    <property type="component" value="Unassembled WGS sequence"/>
</dbReference>
<dbReference type="GO" id="GO:0003824">
    <property type="term" value="F:catalytic activity"/>
    <property type="evidence" value="ECO:0007669"/>
    <property type="project" value="UniProtKB-ARBA"/>
</dbReference>